<feature type="compositionally biased region" description="Low complexity" evidence="1">
    <location>
        <begin position="235"/>
        <end position="245"/>
    </location>
</feature>
<dbReference type="PROSITE" id="PS50144">
    <property type="entry name" value="MATH"/>
    <property type="match status" value="1"/>
</dbReference>
<evidence type="ECO:0000256" key="1">
    <source>
        <dbReference type="SAM" id="MobiDB-lite"/>
    </source>
</evidence>
<evidence type="ECO:0000313" key="4">
    <source>
        <dbReference type="Proteomes" id="UP000005239"/>
    </source>
</evidence>
<dbReference type="SMART" id="SM00225">
    <property type="entry name" value="BTB"/>
    <property type="match status" value="1"/>
</dbReference>
<keyword evidence="2" id="KW-0812">Transmembrane</keyword>
<dbReference type="Proteomes" id="UP000005239">
    <property type="component" value="Unassembled WGS sequence"/>
</dbReference>
<keyword evidence="4" id="KW-1185">Reference proteome</keyword>
<sequence>MIALRYGMSAASLKQDMPPQGGYRKFNFGRTFPKMVWRPGTVVGVLFGVTSYGVYQAIEHKKLLMTEKFEDVDLNSAIQPFLVAERDRNWLRLLKKNRDLEDKVMADVPGWKTGTWYGEPVYLTLGQKWWDPTEHEFFSHSTQHKVDTEHTWRHHDEYAAPKFYDKWIPKAIAEYICRRRETDASACPPCSMNDVEAPLVDEHDAGGSEGDTTSSSIGSRRETREEERKGGGASGSRSWEGSSPSTLMHSSVPSGQPTSLFSTLPPPSLSAAAAVAAPPKRLFSTTGSSSTLSTHRHSTFSDCGSEMARSLDDLTLSSLARLDDKSEGTIRLQVPNVSSLRQKTNTSFHMIANLPWRLAAKTECSKRTSQLKFFSVYIDCNPESESTLWHCDAVVEFRLVNQRDEKHHFSRHFTNKFNYNSNNWGFPSFIEWNELLAPEKGFTKADRVIVEARITVNKVVGVRQKPRFHFLSPTMDMSDTALVINGVKLHISRQYLALYSPVFTAMFYGRFQEREKTEIPIEDVILEEFMELLEVVYPSHKAISADNVEYLLDLGDKFQIQFVMDEAEKFLMTTDEIPVVTKLLWADQYCLARLQDSCIRTFKTPCEIKTVKSSEEYKNLSDKTKAALFEKILKLIKD</sequence>
<reference evidence="4" key="1">
    <citation type="journal article" date="2008" name="Nat. Genet.">
        <title>The Pristionchus pacificus genome provides a unique perspective on nematode lifestyle and parasitism.</title>
        <authorList>
            <person name="Dieterich C."/>
            <person name="Clifton S.W."/>
            <person name="Schuster L.N."/>
            <person name="Chinwalla A."/>
            <person name="Delehaunty K."/>
            <person name="Dinkelacker I."/>
            <person name="Fulton L."/>
            <person name="Fulton R."/>
            <person name="Godfrey J."/>
            <person name="Minx P."/>
            <person name="Mitreva M."/>
            <person name="Roeseler W."/>
            <person name="Tian H."/>
            <person name="Witte H."/>
            <person name="Yang S.P."/>
            <person name="Wilson R.K."/>
            <person name="Sommer R.J."/>
        </authorList>
    </citation>
    <scope>NUCLEOTIDE SEQUENCE [LARGE SCALE GENOMIC DNA]</scope>
    <source>
        <strain evidence="4">PS312</strain>
    </source>
</reference>
<dbReference type="Gene3D" id="2.60.210.10">
    <property type="entry name" value="Apoptosis, Tumor Necrosis Factor Receptor Associated Protein 2, Chain A"/>
    <property type="match status" value="1"/>
</dbReference>
<dbReference type="InterPro" id="IPR008974">
    <property type="entry name" value="TRAF-like"/>
</dbReference>
<dbReference type="Pfam" id="PF06212">
    <property type="entry name" value="GRIM-19"/>
    <property type="match status" value="1"/>
</dbReference>
<evidence type="ECO:0000256" key="2">
    <source>
        <dbReference type="SAM" id="Phobius"/>
    </source>
</evidence>
<feature type="compositionally biased region" description="Polar residues" evidence="1">
    <location>
        <begin position="246"/>
        <end position="256"/>
    </location>
</feature>
<reference evidence="3" key="2">
    <citation type="submission" date="2022-06" db="UniProtKB">
        <authorList>
            <consortium name="EnsemblMetazoa"/>
        </authorList>
    </citation>
    <scope>IDENTIFICATION</scope>
    <source>
        <strain evidence="3">PS312</strain>
    </source>
</reference>
<organism evidence="3 4">
    <name type="scientific">Pristionchus pacificus</name>
    <name type="common">Parasitic nematode worm</name>
    <dbReference type="NCBI Taxonomy" id="54126"/>
    <lineage>
        <taxon>Eukaryota</taxon>
        <taxon>Metazoa</taxon>
        <taxon>Ecdysozoa</taxon>
        <taxon>Nematoda</taxon>
        <taxon>Chromadorea</taxon>
        <taxon>Rhabditida</taxon>
        <taxon>Rhabditina</taxon>
        <taxon>Diplogasteromorpha</taxon>
        <taxon>Diplogasteroidea</taxon>
        <taxon>Neodiplogasteridae</taxon>
        <taxon>Pristionchus</taxon>
    </lineage>
</organism>
<dbReference type="InterPro" id="IPR009346">
    <property type="entry name" value="GRIM-19"/>
</dbReference>
<dbReference type="PANTHER" id="PTHR47022">
    <property type="entry name" value="BTB AND MATH DOMAIN-CONTAINING PROTEIN 36-RELATED"/>
    <property type="match status" value="1"/>
</dbReference>
<dbReference type="InterPro" id="IPR002083">
    <property type="entry name" value="MATH/TRAF_dom"/>
</dbReference>
<dbReference type="EnsemblMetazoa" id="PPA20922.1">
    <property type="protein sequence ID" value="PPA20922.1"/>
    <property type="gene ID" value="WBGene00110476"/>
</dbReference>
<proteinExistence type="predicted"/>
<dbReference type="Gene3D" id="3.30.710.10">
    <property type="entry name" value="Potassium Channel Kv1.1, Chain A"/>
    <property type="match status" value="1"/>
</dbReference>
<dbReference type="InterPro" id="IPR011333">
    <property type="entry name" value="SKP1/BTB/POZ_sf"/>
</dbReference>
<feature type="compositionally biased region" description="Basic and acidic residues" evidence="1">
    <location>
        <begin position="219"/>
        <end position="230"/>
    </location>
</feature>
<dbReference type="SMART" id="SM00061">
    <property type="entry name" value="MATH"/>
    <property type="match status" value="1"/>
</dbReference>
<gene>
    <name evidence="3" type="primary">WBGene00110476</name>
</gene>
<dbReference type="SUPFAM" id="SSF49599">
    <property type="entry name" value="TRAF domain-like"/>
    <property type="match status" value="1"/>
</dbReference>
<keyword evidence="2" id="KW-0472">Membrane</keyword>
<dbReference type="PROSITE" id="PS50097">
    <property type="entry name" value="BTB"/>
    <property type="match status" value="1"/>
</dbReference>
<evidence type="ECO:0000313" key="3">
    <source>
        <dbReference type="EnsemblMetazoa" id="PPA20922.1"/>
    </source>
</evidence>
<keyword evidence="2" id="KW-1133">Transmembrane helix</keyword>
<dbReference type="AlphaFoldDB" id="A0A2A6BMG2"/>
<feature type="region of interest" description="Disordered" evidence="1">
    <location>
        <begin position="201"/>
        <end position="264"/>
    </location>
</feature>
<dbReference type="InterPro" id="IPR000210">
    <property type="entry name" value="BTB/POZ_dom"/>
</dbReference>
<accession>A0A2A6BMG2</accession>
<dbReference type="PANTHER" id="PTHR47022:SF1">
    <property type="entry name" value="BTB AND MATH DOMAIN-CONTAINING PROTEIN 36-RELATED"/>
    <property type="match status" value="1"/>
</dbReference>
<accession>A0A8R1UD34</accession>
<protein>
    <submittedName>
        <fullName evidence="3">Complex I-B16.6</fullName>
    </submittedName>
</protein>
<dbReference type="SUPFAM" id="SSF54695">
    <property type="entry name" value="POZ domain"/>
    <property type="match status" value="1"/>
</dbReference>
<dbReference type="Pfam" id="PF00917">
    <property type="entry name" value="MATH"/>
    <property type="match status" value="1"/>
</dbReference>
<name>A0A2A6BMG2_PRIPA</name>
<dbReference type="Pfam" id="PF00651">
    <property type="entry name" value="BTB"/>
    <property type="match status" value="1"/>
</dbReference>
<feature type="transmembrane region" description="Helical" evidence="2">
    <location>
        <begin position="35"/>
        <end position="55"/>
    </location>
</feature>